<dbReference type="SMART" id="SM00044">
    <property type="entry name" value="CYCc"/>
    <property type="match status" value="1"/>
</dbReference>
<dbReference type="PATRIC" id="fig|1232683.4.peg.3104"/>
<dbReference type="InterPro" id="IPR001054">
    <property type="entry name" value="A/G_cyclase"/>
</dbReference>
<evidence type="ECO:0000313" key="3">
    <source>
        <dbReference type="Proteomes" id="UP000028252"/>
    </source>
</evidence>
<dbReference type="OrthoDB" id="9762462at2"/>
<proteinExistence type="predicted"/>
<evidence type="ECO:0000313" key="2">
    <source>
        <dbReference type="EMBL" id="KEA62682.1"/>
    </source>
</evidence>
<reference evidence="2 3" key="1">
    <citation type="submission" date="2014-04" db="EMBL/GenBank/DDBJ databases">
        <title>Marinobacterium kochiensis sp. nov., isolated from sediment sample collected from Kochi backwaters in Kerala, India.</title>
        <authorList>
            <person name="Singh A."/>
            <person name="Pinnaka A.K."/>
        </authorList>
    </citation>
    <scope>NUCLEOTIDE SEQUENCE [LARGE SCALE GENOMIC DNA]</scope>
    <source>
        <strain evidence="2 3">AK27</strain>
    </source>
</reference>
<dbReference type="PANTHER" id="PTHR43081">
    <property type="entry name" value="ADENYLATE CYCLASE, TERMINAL-DIFFERENTIATION SPECIFIC-RELATED"/>
    <property type="match status" value="1"/>
</dbReference>
<keyword evidence="3" id="KW-1185">Reference proteome</keyword>
<organism evidence="2 3">
    <name type="scientific">Marinobacterium lacunae</name>
    <dbReference type="NCBI Taxonomy" id="1232683"/>
    <lineage>
        <taxon>Bacteria</taxon>
        <taxon>Pseudomonadati</taxon>
        <taxon>Pseudomonadota</taxon>
        <taxon>Gammaproteobacteria</taxon>
        <taxon>Oceanospirillales</taxon>
        <taxon>Oceanospirillaceae</taxon>
        <taxon>Marinobacterium</taxon>
    </lineage>
</organism>
<dbReference type="Gene3D" id="3.30.70.1230">
    <property type="entry name" value="Nucleotide cyclase"/>
    <property type="match status" value="1"/>
</dbReference>
<dbReference type="RefSeq" id="WP_036190200.1">
    <property type="nucleotide sequence ID" value="NZ_JMQN01000047.1"/>
</dbReference>
<dbReference type="AlphaFoldDB" id="A0A081FVX7"/>
<dbReference type="STRING" id="1232683.ADIMK_3154"/>
<feature type="domain" description="Guanylate cyclase" evidence="1">
    <location>
        <begin position="219"/>
        <end position="353"/>
    </location>
</feature>
<sequence length="399" mass="44504">MTALDHYDDLLEWLHRGAMRDWDVPSLLQEMVELMESFGIRLHRVHFGLPMLHPLYAVSAYSWQAGTGVVNDNYPRGITEKAFWTCSPVRPFYESGAIEGRIRIKAGTSSDQYPMLKSAAHNGATDYFLQLTNFNDRSVSPDGQEGLVISWMSSRPDGFSDDELELFRKFHLPLCAQLKNLTHRRLVDDILQAYLGSYSGQRVHAGQIQRGDSELIDAVIYFCDLRNSSRLAEQYDAQAFLSVLNDYFELTAGTVTEFGGEILRFIGDASLAIFPIAQFGDRESACKASLAAALASVARSDDLNRRRIENGEPEIEFGIGLHPGMVLYGNIGTPTRLEFTVIGQAANEAARVESLCKSLDQPVLVSRAFADALDMNWTSCGHFELHNISEPIEVLRPAD</sequence>
<evidence type="ECO:0000259" key="1">
    <source>
        <dbReference type="PROSITE" id="PS50125"/>
    </source>
</evidence>
<dbReference type="GO" id="GO:0006171">
    <property type="term" value="P:cAMP biosynthetic process"/>
    <property type="evidence" value="ECO:0007669"/>
    <property type="project" value="TreeGrafter"/>
</dbReference>
<comment type="caution">
    <text evidence="2">The sequence shown here is derived from an EMBL/GenBank/DDBJ whole genome shotgun (WGS) entry which is preliminary data.</text>
</comment>
<dbReference type="eggNOG" id="COG2114">
    <property type="taxonomic scope" value="Bacteria"/>
</dbReference>
<name>A0A081FVX7_9GAMM</name>
<dbReference type="Proteomes" id="UP000028252">
    <property type="component" value="Unassembled WGS sequence"/>
</dbReference>
<keyword evidence="2" id="KW-0456">Lyase</keyword>
<dbReference type="PANTHER" id="PTHR43081:SF11">
    <property type="entry name" value="BLR2264 PROTEIN"/>
    <property type="match status" value="1"/>
</dbReference>
<dbReference type="PROSITE" id="PS50125">
    <property type="entry name" value="GUANYLATE_CYCLASE_2"/>
    <property type="match status" value="1"/>
</dbReference>
<dbReference type="SUPFAM" id="SSF55073">
    <property type="entry name" value="Nucleotide cyclase"/>
    <property type="match status" value="1"/>
</dbReference>
<dbReference type="EMBL" id="JMQN01000047">
    <property type="protein sequence ID" value="KEA62682.1"/>
    <property type="molecule type" value="Genomic_DNA"/>
</dbReference>
<dbReference type="EC" id="4.6.1.1" evidence="2"/>
<dbReference type="CDD" id="cd07302">
    <property type="entry name" value="CHD"/>
    <property type="match status" value="1"/>
</dbReference>
<dbReference type="InterPro" id="IPR029787">
    <property type="entry name" value="Nucleotide_cyclase"/>
</dbReference>
<dbReference type="GO" id="GO:0035556">
    <property type="term" value="P:intracellular signal transduction"/>
    <property type="evidence" value="ECO:0007669"/>
    <property type="project" value="InterPro"/>
</dbReference>
<dbReference type="GO" id="GO:0004016">
    <property type="term" value="F:adenylate cyclase activity"/>
    <property type="evidence" value="ECO:0007669"/>
    <property type="project" value="UniProtKB-EC"/>
</dbReference>
<dbReference type="Pfam" id="PF00211">
    <property type="entry name" value="Guanylate_cyc"/>
    <property type="match status" value="1"/>
</dbReference>
<protein>
    <submittedName>
        <fullName evidence="2">Adenylate cyclase</fullName>
        <ecNumber evidence="2">4.6.1.1</ecNumber>
    </submittedName>
</protein>
<dbReference type="InterPro" id="IPR050697">
    <property type="entry name" value="Adenylyl/Guanylyl_Cyclase_3/4"/>
</dbReference>
<gene>
    <name evidence="2" type="ORF">ADIMK_3154</name>
</gene>
<accession>A0A081FVX7</accession>